<protein>
    <submittedName>
        <fullName evidence="3">Uncharacterized protein</fullName>
    </submittedName>
</protein>
<dbReference type="STRING" id="35722.A0A0B7MWX0"/>
<dbReference type="CDD" id="cd05327">
    <property type="entry name" value="retinol-DH_like_SDR_c_like"/>
    <property type="match status" value="1"/>
</dbReference>
<proteinExistence type="inferred from homology"/>
<keyword evidence="2" id="KW-0560">Oxidoreductase</keyword>
<dbReference type="PANTHER" id="PTHR24320">
    <property type="entry name" value="RETINOL DEHYDROGENASE"/>
    <property type="match status" value="1"/>
</dbReference>
<keyword evidence="4" id="KW-1185">Reference proteome</keyword>
<reference evidence="3 4" key="1">
    <citation type="submission" date="2014-09" db="EMBL/GenBank/DDBJ databases">
        <authorList>
            <person name="Ellenberger Sabrina"/>
        </authorList>
    </citation>
    <scope>NUCLEOTIDE SEQUENCE [LARGE SCALE GENOMIC DNA]</scope>
    <source>
        <strain evidence="3 4">CBS 412.66</strain>
    </source>
</reference>
<dbReference type="Pfam" id="PF00106">
    <property type="entry name" value="adh_short"/>
    <property type="match status" value="1"/>
</dbReference>
<dbReference type="InterPro" id="IPR036291">
    <property type="entry name" value="NAD(P)-bd_dom_sf"/>
</dbReference>
<evidence type="ECO:0000256" key="1">
    <source>
        <dbReference type="ARBA" id="ARBA00006484"/>
    </source>
</evidence>
<accession>A0A0B7MWX0</accession>
<name>A0A0B7MWX0_9FUNG</name>
<dbReference type="GO" id="GO:0016491">
    <property type="term" value="F:oxidoreductase activity"/>
    <property type="evidence" value="ECO:0007669"/>
    <property type="project" value="UniProtKB-KW"/>
</dbReference>
<evidence type="ECO:0000313" key="4">
    <source>
        <dbReference type="Proteomes" id="UP000054107"/>
    </source>
</evidence>
<dbReference type="SUPFAM" id="SSF51735">
    <property type="entry name" value="NAD(P)-binding Rossmann-fold domains"/>
    <property type="match status" value="1"/>
</dbReference>
<dbReference type="Proteomes" id="UP000054107">
    <property type="component" value="Unassembled WGS sequence"/>
</dbReference>
<evidence type="ECO:0000313" key="3">
    <source>
        <dbReference type="EMBL" id="CEP10541.1"/>
    </source>
</evidence>
<dbReference type="PRINTS" id="PR00081">
    <property type="entry name" value="GDHRDH"/>
</dbReference>
<sequence length="321" mass="34948">MLATDNTTITSKTSAEEIVQLYRTDFTGKVVIVTGSNSGIGLETARVLSSVGAKVIIPCRTLEKSSGAIEEIKKTVPQADLVPMQLDLSDLCSIKAFADAFLSLDLPLDILINNAGIMACPKSFTKDGFETQFGVNHLGHFYLTKLLTEKLTSSAPSRVVIVSSSANSQFLGSQGIDFDNLNAEKKYSPSKVYGQSKLANILHAKELQRRFDTEGVDVTVTSLHPGIEQSNLVRHVSLSMAGDIICHARNYKASLDEAMHRKSIEIGASTNVYCAVSPDVKKGGFYSNNCVNTSLLNEQSSDQVMAKRLWDISERMLAEKF</sequence>
<evidence type="ECO:0000256" key="2">
    <source>
        <dbReference type="ARBA" id="ARBA00023002"/>
    </source>
</evidence>
<dbReference type="Gene3D" id="3.40.50.720">
    <property type="entry name" value="NAD(P)-binding Rossmann-like Domain"/>
    <property type="match status" value="1"/>
</dbReference>
<gene>
    <name evidence="3" type="primary">PARPA_04257.1 scaffold 12477</name>
</gene>
<comment type="similarity">
    <text evidence="1">Belongs to the short-chain dehydrogenases/reductases (SDR) family.</text>
</comment>
<organism evidence="3 4">
    <name type="scientific">Parasitella parasitica</name>
    <dbReference type="NCBI Taxonomy" id="35722"/>
    <lineage>
        <taxon>Eukaryota</taxon>
        <taxon>Fungi</taxon>
        <taxon>Fungi incertae sedis</taxon>
        <taxon>Mucoromycota</taxon>
        <taxon>Mucoromycotina</taxon>
        <taxon>Mucoromycetes</taxon>
        <taxon>Mucorales</taxon>
        <taxon>Mucorineae</taxon>
        <taxon>Mucoraceae</taxon>
        <taxon>Parasitella</taxon>
    </lineage>
</organism>
<dbReference type="PANTHER" id="PTHR24320:SF148">
    <property type="entry name" value="NAD(P)-BINDING ROSSMANN-FOLD SUPERFAMILY PROTEIN"/>
    <property type="match status" value="1"/>
</dbReference>
<dbReference type="EMBL" id="LN724412">
    <property type="protein sequence ID" value="CEP10541.1"/>
    <property type="molecule type" value="Genomic_DNA"/>
</dbReference>
<dbReference type="AlphaFoldDB" id="A0A0B7MWX0"/>
<dbReference type="OrthoDB" id="191139at2759"/>
<dbReference type="InterPro" id="IPR002347">
    <property type="entry name" value="SDR_fam"/>
</dbReference>